<proteinExistence type="predicted"/>
<accession>A0A5B7KFA3</accession>
<dbReference type="EMBL" id="VSRR010145699">
    <property type="protein sequence ID" value="MPD05377.1"/>
    <property type="molecule type" value="Genomic_DNA"/>
</dbReference>
<dbReference type="AlphaFoldDB" id="A0A5B7KFA3"/>
<keyword evidence="3" id="KW-1185">Reference proteome</keyword>
<sequence length="178" mass="19265">MSSPSRSMSGRVGGVSGGRGGGSSGGGSGARSLMLQSPLNHSFSLENLEDFDLERTLHLHQHHQHPHPHLCHSHQAPPTPPMSRSPMASTPISDEHRGAPMLPPPCSPVRDVNMVGRRGSVLCQGVLYRPMSGRIPGAVQGPRPIRCPPAALGPKWRLFKRRTCPELLKTRSSDNLFR</sequence>
<feature type="region of interest" description="Disordered" evidence="1">
    <location>
        <begin position="1"/>
        <end position="33"/>
    </location>
</feature>
<dbReference type="Proteomes" id="UP000324222">
    <property type="component" value="Unassembled WGS sequence"/>
</dbReference>
<protein>
    <submittedName>
        <fullName evidence="2">Uncharacterized protein</fullName>
    </submittedName>
</protein>
<feature type="compositionally biased region" description="Gly residues" evidence="1">
    <location>
        <begin position="11"/>
        <end position="29"/>
    </location>
</feature>
<feature type="compositionally biased region" description="Low complexity" evidence="1">
    <location>
        <begin position="1"/>
        <end position="10"/>
    </location>
</feature>
<name>A0A5B7KFA3_PORTR</name>
<gene>
    <name evidence="2" type="ORF">E2C01_101117</name>
</gene>
<feature type="region of interest" description="Disordered" evidence="1">
    <location>
        <begin position="59"/>
        <end position="106"/>
    </location>
</feature>
<organism evidence="2 3">
    <name type="scientific">Portunus trituberculatus</name>
    <name type="common">Swimming crab</name>
    <name type="synonym">Neptunus trituberculatus</name>
    <dbReference type="NCBI Taxonomy" id="210409"/>
    <lineage>
        <taxon>Eukaryota</taxon>
        <taxon>Metazoa</taxon>
        <taxon>Ecdysozoa</taxon>
        <taxon>Arthropoda</taxon>
        <taxon>Crustacea</taxon>
        <taxon>Multicrustacea</taxon>
        <taxon>Malacostraca</taxon>
        <taxon>Eumalacostraca</taxon>
        <taxon>Eucarida</taxon>
        <taxon>Decapoda</taxon>
        <taxon>Pleocyemata</taxon>
        <taxon>Brachyura</taxon>
        <taxon>Eubrachyura</taxon>
        <taxon>Portunoidea</taxon>
        <taxon>Portunidae</taxon>
        <taxon>Portuninae</taxon>
        <taxon>Portunus</taxon>
    </lineage>
</organism>
<evidence type="ECO:0000313" key="2">
    <source>
        <dbReference type="EMBL" id="MPD05377.1"/>
    </source>
</evidence>
<evidence type="ECO:0000313" key="3">
    <source>
        <dbReference type="Proteomes" id="UP000324222"/>
    </source>
</evidence>
<reference evidence="2 3" key="1">
    <citation type="submission" date="2019-05" db="EMBL/GenBank/DDBJ databases">
        <title>Another draft genome of Portunus trituberculatus and its Hox gene families provides insights of decapod evolution.</title>
        <authorList>
            <person name="Jeong J.-H."/>
            <person name="Song I."/>
            <person name="Kim S."/>
            <person name="Choi T."/>
            <person name="Kim D."/>
            <person name="Ryu S."/>
            <person name="Kim W."/>
        </authorList>
    </citation>
    <scope>NUCLEOTIDE SEQUENCE [LARGE SCALE GENOMIC DNA]</scope>
    <source>
        <tissue evidence="2">Muscle</tissue>
    </source>
</reference>
<evidence type="ECO:0000256" key="1">
    <source>
        <dbReference type="SAM" id="MobiDB-lite"/>
    </source>
</evidence>
<feature type="compositionally biased region" description="Basic residues" evidence="1">
    <location>
        <begin position="59"/>
        <end position="72"/>
    </location>
</feature>
<comment type="caution">
    <text evidence="2">The sequence shown here is derived from an EMBL/GenBank/DDBJ whole genome shotgun (WGS) entry which is preliminary data.</text>
</comment>